<accession>A0A246BB29</accession>
<evidence type="ECO:0000313" key="1">
    <source>
        <dbReference type="EMBL" id="OWK98851.1"/>
    </source>
</evidence>
<dbReference type="InterPro" id="IPR005901">
    <property type="entry name" value="GLPGLI"/>
</dbReference>
<dbReference type="Proteomes" id="UP000197587">
    <property type="component" value="Unassembled WGS sequence"/>
</dbReference>
<dbReference type="EMBL" id="JASZ02000005">
    <property type="protein sequence ID" value="OWK98851.1"/>
    <property type="molecule type" value="Genomic_DNA"/>
</dbReference>
<comment type="caution">
    <text evidence="1">The sequence shown here is derived from an EMBL/GenBank/DDBJ whole genome shotgun (WGS) entry which is preliminary data.</text>
</comment>
<dbReference type="AlphaFoldDB" id="A0A246BB29"/>
<dbReference type="RefSeq" id="WP_088263669.1">
    <property type="nucleotide sequence ID" value="NZ_JASZ02000005.1"/>
</dbReference>
<gene>
    <name evidence="1" type="ORF">AP75_04135</name>
</gene>
<proteinExistence type="predicted"/>
<dbReference type="Pfam" id="PF09697">
    <property type="entry name" value="Porph_ging"/>
    <property type="match status" value="1"/>
</dbReference>
<reference evidence="1 2" key="2">
    <citation type="submission" date="2017-05" db="EMBL/GenBank/DDBJ databases">
        <title>Genome of Chryseobacterium haifense.</title>
        <authorList>
            <person name="Newman J.D."/>
        </authorList>
    </citation>
    <scope>NUCLEOTIDE SEQUENCE [LARGE SCALE GENOMIC DNA]</scope>
    <source>
        <strain evidence="1 2">DSM 19056</strain>
    </source>
</reference>
<evidence type="ECO:0000313" key="2">
    <source>
        <dbReference type="Proteomes" id="UP000197587"/>
    </source>
</evidence>
<name>A0A246BB29_9FLAO</name>
<keyword evidence="2" id="KW-1185">Reference proteome</keyword>
<reference evidence="1 2" key="1">
    <citation type="submission" date="2014-01" db="EMBL/GenBank/DDBJ databases">
        <authorList>
            <consortium name="Genome Consortium for Active Teaching"/>
            <person name="Sontag T.C."/>
            <person name="Newman J.D."/>
        </authorList>
    </citation>
    <scope>NUCLEOTIDE SEQUENCE [LARGE SCALE GENOMIC DNA]</scope>
    <source>
        <strain evidence="1 2">DSM 19056</strain>
    </source>
</reference>
<organism evidence="1 2">
    <name type="scientific">Kaistella haifensis DSM 19056</name>
    <dbReference type="NCBI Taxonomy" id="1450526"/>
    <lineage>
        <taxon>Bacteria</taxon>
        <taxon>Pseudomonadati</taxon>
        <taxon>Bacteroidota</taxon>
        <taxon>Flavobacteriia</taxon>
        <taxon>Flavobacteriales</taxon>
        <taxon>Weeksellaceae</taxon>
        <taxon>Chryseobacterium group</taxon>
        <taxon>Kaistella</taxon>
    </lineage>
</organism>
<sequence>MKKYIAFFVLISNLFIAQNQRFSYQYQFVKDTLNKQEITKELMNLDIVKEGSVFYSRDVYVSDSIMNAYFENQIKTTGSMNVDAKIMSQRKGSVKYKILKTYPDFKIFSSLNIGIDSYKVTDDRKIVWKILPDQQKIGEFNAQKATTEFAGRQWVAWFSTELPFQDGPYKFHGLPGLIVKLEDRTKTHQFELIGVSKFTPNPEKTSEFIVKNKEIEINQKQYKKIFLENRNDPAKVMKQAIANGAIIQLTDPNGNKISTAEMIKNKEQNAKANNAKDNNLIELDLLQ</sequence>
<dbReference type="NCBIfam" id="TIGR01200">
    <property type="entry name" value="GLPGLI"/>
    <property type="match status" value="1"/>
</dbReference>
<evidence type="ECO:0008006" key="3">
    <source>
        <dbReference type="Google" id="ProtNLM"/>
    </source>
</evidence>
<protein>
    <recommendedName>
        <fullName evidence="3">GLPGLI family protein</fullName>
    </recommendedName>
</protein>